<proteinExistence type="predicted"/>
<reference evidence="1 2" key="1">
    <citation type="submission" date="2017-12" db="EMBL/GenBank/DDBJ databases">
        <title>Comparative genomics of Botrytis spp.</title>
        <authorList>
            <person name="Valero-Jimenez C.A."/>
            <person name="Tapia P."/>
            <person name="Veloso J."/>
            <person name="Silva-Moreno E."/>
            <person name="Staats M."/>
            <person name="Valdes J.H."/>
            <person name="Van Kan J.A.L."/>
        </authorList>
    </citation>
    <scope>NUCLEOTIDE SEQUENCE [LARGE SCALE GENOMIC DNA]</scope>
    <source>
        <strain evidence="1 2">Be9601</strain>
    </source>
</reference>
<comment type="caution">
    <text evidence="1">The sequence shown here is derived from an EMBL/GenBank/DDBJ whole genome shotgun (WGS) entry which is preliminary data.</text>
</comment>
<dbReference type="EMBL" id="PQXM01000195">
    <property type="protein sequence ID" value="TGO75714.1"/>
    <property type="molecule type" value="Genomic_DNA"/>
</dbReference>
<accession>A0A4Z1JQT4</accession>
<name>A0A4Z1JQT4_9HELO</name>
<dbReference type="AlphaFoldDB" id="A0A4Z1JQT4"/>
<organism evidence="1 2">
    <name type="scientific">Botrytis elliptica</name>
    <dbReference type="NCBI Taxonomy" id="278938"/>
    <lineage>
        <taxon>Eukaryota</taxon>
        <taxon>Fungi</taxon>
        <taxon>Dikarya</taxon>
        <taxon>Ascomycota</taxon>
        <taxon>Pezizomycotina</taxon>
        <taxon>Leotiomycetes</taxon>
        <taxon>Helotiales</taxon>
        <taxon>Sclerotiniaceae</taxon>
        <taxon>Botrytis</taxon>
    </lineage>
</organism>
<dbReference type="Proteomes" id="UP000297229">
    <property type="component" value="Unassembled WGS sequence"/>
</dbReference>
<evidence type="ECO:0000313" key="1">
    <source>
        <dbReference type="EMBL" id="TGO75714.1"/>
    </source>
</evidence>
<protein>
    <submittedName>
        <fullName evidence="1">Uncharacterized protein</fullName>
    </submittedName>
</protein>
<keyword evidence="2" id="KW-1185">Reference proteome</keyword>
<evidence type="ECO:0000313" key="2">
    <source>
        <dbReference type="Proteomes" id="UP000297229"/>
    </source>
</evidence>
<gene>
    <name evidence="1" type="ORF">BELL_0196g00030</name>
</gene>
<sequence length="63" mass="6702">MSLPDSVYGSQLPQPEPAPEIIGALAFERSKLVTGSVHTDPFYTLALKTTSDSSLPGTLLKVQ</sequence>